<dbReference type="InterPro" id="IPR049618">
    <property type="entry name" value="Lhx1/5_LIM1"/>
</dbReference>
<gene>
    <name evidence="13" type="ORF">OFUS_LOCUS25504</name>
</gene>
<dbReference type="OrthoDB" id="10068367at2759"/>
<feature type="compositionally biased region" description="Pro residues" evidence="12">
    <location>
        <begin position="403"/>
        <end position="413"/>
    </location>
</feature>
<dbReference type="FunFam" id="1.10.10.60:FF:000075">
    <property type="entry name" value="LIM/homeobox protein Lhx1"/>
    <property type="match status" value="1"/>
</dbReference>
<protein>
    <submittedName>
        <fullName evidence="13">Uncharacterized protein</fullName>
    </submittedName>
</protein>
<evidence type="ECO:0000256" key="11">
    <source>
        <dbReference type="RuleBase" id="RU000682"/>
    </source>
</evidence>
<accession>A0A8J1TLL2</accession>
<evidence type="ECO:0000256" key="6">
    <source>
        <dbReference type="ARBA" id="ARBA00023125"/>
    </source>
</evidence>
<dbReference type="EMBL" id="CAIIXF020000012">
    <property type="protein sequence ID" value="CAH1801748.1"/>
    <property type="molecule type" value="Genomic_DNA"/>
</dbReference>
<proteinExistence type="predicted"/>
<feature type="compositionally biased region" description="Low complexity" evidence="12">
    <location>
        <begin position="219"/>
        <end position="232"/>
    </location>
</feature>
<dbReference type="SMART" id="SM00389">
    <property type="entry name" value="HOX"/>
    <property type="match status" value="1"/>
</dbReference>
<comment type="subcellular location">
    <subcellularLocation>
        <location evidence="1 9 11">Nucleus</location>
    </subcellularLocation>
</comment>
<dbReference type="AlphaFoldDB" id="A0A8J1TLL2"/>
<dbReference type="Pfam" id="PF00412">
    <property type="entry name" value="LIM"/>
    <property type="match status" value="2"/>
</dbReference>
<dbReference type="Pfam" id="PF00046">
    <property type="entry name" value="Homeodomain"/>
    <property type="match status" value="1"/>
</dbReference>
<dbReference type="PROSITE" id="PS50071">
    <property type="entry name" value="HOMEOBOX_2"/>
    <property type="match status" value="1"/>
</dbReference>
<dbReference type="SUPFAM" id="SSF57716">
    <property type="entry name" value="Glucocorticoid receptor-like (DNA-binding domain)"/>
    <property type="match status" value="2"/>
</dbReference>
<evidence type="ECO:0000256" key="3">
    <source>
        <dbReference type="ARBA" id="ARBA00022737"/>
    </source>
</evidence>
<feature type="region of interest" description="Disordered" evidence="12">
    <location>
        <begin position="150"/>
        <end position="241"/>
    </location>
</feature>
<evidence type="ECO:0000313" key="13">
    <source>
        <dbReference type="EMBL" id="CAH1801748.1"/>
    </source>
</evidence>
<evidence type="ECO:0000256" key="7">
    <source>
        <dbReference type="ARBA" id="ARBA00023155"/>
    </source>
</evidence>
<evidence type="ECO:0000256" key="5">
    <source>
        <dbReference type="ARBA" id="ARBA00023038"/>
    </source>
</evidence>
<name>A0A8J1TLL2_OWEFU</name>
<dbReference type="InterPro" id="IPR050453">
    <property type="entry name" value="LIM_Homeobox_TF"/>
</dbReference>
<evidence type="ECO:0000256" key="8">
    <source>
        <dbReference type="ARBA" id="ARBA00023242"/>
    </source>
</evidence>
<keyword evidence="7 9" id="KW-0371">Homeobox</keyword>
<dbReference type="Gene3D" id="2.10.110.10">
    <property type="entry name" value="Cysteine Rich Protein"/>
    <property type="match status" value="2"/>
</dbReference>
<keyword evidence="3" id="KW-0677">Repeat</keyword>
<reference evidence="13" key="1">
    <citation type="submission" date="2022-03" db="EMBL/GenBank/DDBJ databases">
        <authorList>
            <person name="Martin C."/>
        </authorList>
    </citation>
    <scope>NUCLEOTIDE SEQUENCE</scope>
</reference>
<keyword evidence="6 9" id="KW-0238">DNA-binding</keyword>
<evidence type="ECO:0000256" key="2">
    <source>
        <dbReference type="ARBA" id="ARBA00022723"/>
    </source>
</evidence>
<dbReference type="InterPro" id="IPR001781">
    <property type="entry name" value="Znf_LIM"/>
</dbReference>
<dbReference type="GO" id="GO:0030182">
    <property type="term" value="P:neuron differentiation"/>
    <property type="evidence" value="ECO:0007669"/>
    <property type="project" value="TreeGrafter"/>
</dbReference>
<dbReference type="PROSITE" id="PS00027">
    <property type="entry name" value="HOMEOBOX_1"/>
    <property type="match status" value="1"/>
</dbReference>
<organism evidence="13 14">
    <name type="scientific">Owenia fusiformis</name>
    <name type="common">Polychaete worm</name>
    <dbReference type="NCBI Taxonomy" id="6347"/>
    <lineage>
        <taxon>Eukaryota</taxon>
        <taxon>Metazoa</taxon>
        <taxon>Spiralia</taxon>
        <taxon>Lophotrochozoa</taxon>
        <taxon>Annelida</taxon>
        <taxon>Polychaeta</taxon>
        <taxon>Sedentaria</taxon>
        <taxon>Canalipalpata</taxon>
        <taxon>Sabellida</taxon>
        <taxon>Oweniida</taxon>
        <taxon>Oweniidae</taxon>
        <taxon>Owenia</taxon>
    </lineage>
</organism>
<dbReference type="GO" id="GO:0005634">
    <property type="term" value="C:nucleus"/>
    <property type="evidence" value="ECO:0007669"/>
    <property type="project" value="UniProtKB-SubCell"/>
</dbReference>
<dbReference type="GO" id="GO:0000981">
    <property type="term" value="F:DNA-binding transcription factor activity, RNA polymerase II-specific"/>
    <property type="evidence" value="ECO:0007669"/>
    <property type="project" value="InterPro"/>
</dbReference>
<feature type="region of interest" description="Disordered" evidence="12">
    <location>
        <begin position="379"/>
        <end position="456"/>
    </location>
</feature>
<evidence type="ECO:0000256" key="1">
    <source>
        <dbReference type="ARBA" id="ARBA00004123"/>
    </source>
</evidence>
<dbReference type="CDD" id="cd09375">
    <property type="entry name" value="LIM2_Lhx1_Lhx5"/>
    <property type="match status" value="1"/>
</dbReference>
<keyword evidence="8 9" id="KW-0539">Nucleus</keyword>
<evidence type="ECO:0000256" key="9">
    <source>
        <dbReference type="PROSITE-ProRule" id="PRU00108"/>
    </source>
</evidence>
<feature type="compositionally biased region" description="Polar residues" evidence="12">
    <location>
        <begin position="431"/>
        <end position="456"/>
    </location>
</feature>
<dbReference type="InterPro" id="IPR001356">
    <property type="entry name" value="HD"/>
</dbReference>
<dbReference type="CDD" id="cd00086">
    <property type="entry name" value="homeodomain"/>
    <property type="match status" value="1"/>
</dbReference>
<evidence type="ECO:0000256" key="12">
    <source>
        <dbReference type="SAM" id="MobiDB-lite"/>
    </source>
</evidence>
<evidence type="ECO:0000313" key="14">
    <source>
        <dbReference type="Proteomes" id="UP000749559"/>
    </source>
</evidence>
<feature type="DNA-binding region" description="Homeobox" evidence="9">
    <location>
        <begin position="235"/>
        <end position="294"/>
    </location>
</feature>
<dbReference type="InterPro" id="IPR017970">
    <property type="entry name" value="Homeobox_CS"/>
</dbReference>
<feature type="compositionally biased region" description="Polar residues" evidence="12">
    <location>
        <begin position="166"/>
        <end position="183"/>
    </location>
</feature>
<dbReference type="PROSITE" id="PS00478">
    <property type="entry name" value="LIM_DOMAIN_1"/>
    <property type="match status" value="2"/>
</dbReference>
<dbReference type="SUPFAM" id="SSF46689">
    <property type="entry name" value="Homeodomain-like"/>
    <property type="match status" value="1"/>
</dbReference>
<evidence type="ECO:0000256" key="4">
    <source>
        <dbReference type="ARBA" id="ARBA00022833"/>
    </source>
</evidence>
<keyword evidence="5 10" id="KW-0440">LIM domain</keyword>
<evidence type="ECO:0000256" key="10">
    <source>
        <dbReference type="PROSITE-ProRule" id="PRU00125"/>
    </source>
</evidence>
<dbReference type="Gene3D" id="1.10.10.60">
    <property type="entry name" value="Homeodomain-like"/>
    <property type="match status" value="1"/>
</dbReference>
<keyword evidence="2 10" id="KW-0479">Metal-binding</keyword>
<dbReference type="InterPro" id="IPR049619">
    <property type="entry name" value="Lhx1/5_LIM2"/>
</dbReference>
<keyword evidence="4 10" id="KW-0862">Zinc</keyword>
<comment type="caution">
    <text evidence="13">The sequence shown here is derived from an EMBL/GenBank/DDBJ whole genome shotgun (WGS) entry which is preliminary data.</text>
</comment>
<dbReference type="FunFam" id="2.10.110.10:FF:000006">
    <property type="entry name" value="LIM homeobox transcription factor 1-beta"/>
    <property type="match status" value="1"/>
</dbReference>
<dbReference type="GO" id="GO:0008270">
    <property type="term" value="F:zinc ion binding"/>
    <property type="evidence" value="ECO:0007669"/>
    <property type="project" value="InterPro"/>
</dbReference>
<dbReference type="PANTHER" id="PTHR24208:SF105">
    <property type="entry name" value="DLIM1"/>
    <property type="match status" value="1"/>
</dbReference>
<feature type="compositionally biased region" description="Basic and acidic residues" evidence="12">
    <location>
        <begin position="153"/>
        <end position="165"/>
    </location>
</feature>
<dbReference type="InterPro" id="IPR009057">
    <property type="entry name" value="Homeodomain-like_sf"/>
</dbReference>
<dbReference type="Proteomes" id="UP000749559">
    <property type="component" value="Unassembled WGS sequence"/>
</dbReference>
<dbReference type="SMART" id="SM00132">
    <property type="entry name" value="LIM"/>
    <property type="match status" value="2"/>
</dbReference>
<dbReference type="CDD" id="cd09367">
    <property type="entry name" value="LIM1_Lhx1_Lhx5"/>
    <property type="match status" value="1"/>
</dbReference>
<feature type="compositionally biased region" description="Basic and acidic residues" evidence="12">
    <location>
        <begin position="184"/>
        <end position="203"/>
    </location>
</feature>
<dbReference type="PROSITE" id="PS50023">
    <property type="entry name" value="LIM_DOMAIN_2"/>
    <property type="match status" value="2"/>
</dbReference>
<dbReference type="FunFam" id="2.10.110.10:FF:000046">
    <property type="entry name" value="LIM/homeobox protein Lhx1"/>
    <property type="match status" value="1"/>
</dbReference>
<dbReference type="PANTHER" id="PTHR24208">
    <property type="entry name" value="LIM/HOMEOBOX PROTEIN LHX"/>
    <property type="match status" value="1"/>
</dbReference>
<sequence>MQKKKIVLCAGCDNPITDRFIFNVLDATWHSHCVKCSDCHSTLADKCFSRSGQLYCKDDFFRRYGTKCGGCGDGISPNDLVRRARDKVFHLRCFTCIVCRKQLSTGEELYVLEENKFICKEDYLKSSYAGSDQEDLDDFEDLLDNNNFSSNISDKDSTISTEDSHVTTPNPSAQSHTSTNSNKYFKDTEEVLSPEFKDIDDINLKSPQSVDNVSEAGDTNNNTENQDNSSNSTKRRGPRTTIKAKQLETLKAAFAATPKPTRHIREQLAKETGLNMRVIQVWFQNRRSKERRMKQLSAYGARRHFFRASRRMRALGGALEFGDMEMLGPNGIDYYPESSPEFYGQGPPPQGDYYPCPPRDPRDIGGNMDYLHGFGPGGQTQLEPGMNPSGMGRFNYNDMTPPTSSPSPEPLLPPVSSSTDNMQFINGPLRSLQSLGGNFPPSLSHQPSPASSEQWR</sequence>
<keyword evidence="14" id="KW-1185">Reference proteome</keyword>
<dbReference type="GO" id="GO:0000977">
    <property type="term" value="F:RNA polymerase II transcription regulatory region sequence-specific DNA binding"/>
    <property type="evidence" value="ECO:0007669"/>
    <property type="project" value="TreeGrafter"/>
</dbReference>